<dbReference type="GO" id="GO:0005789">
    <property type="term" value="C:endoplasmic reticulum membrane"/>
    <property type="evidence" value="ECO:0007669"/>
    <property type="project" value="UniProtKB-SubCell"/>
</dbReference>
<evidence type="ECO:0000313" key="10">
    <source>
        <dbReference type="RefSeq" id="XP_032815084.1"/>
    </source>
</evidence>
<dbReference type="InterPro" id="IPR045131">
    <property type="entry name" value="CISD1/2"/>
</dbReference>
<comment type="similarity">
    <text evidence="6">Belongs to the CISD protein family. CISD2 subfamily.</text>
</comment>
<keyword evidence="1 6" id="KW-0001">2Fe-2S</keyword>
<keyword evidence="6" id="KW-0812">Transmembrane</keyword>
<evidence type="ECO:0000313" key="9">
    <source>
        <dbReference type="Proteomes" id="UP001318040"/>
    </source>
</evidence>
<evidence type="ECO:0000256" key="1">
    <source>
        <dbReference type="ARBA" id="ARBA00022714"/>
    </source>
</evidence>
<dbReference type="GO" id="GO:0046872">
    <property type="term" value="F:metal ion binding"/>
    <property type="evidence" value="ECO:0007669"/>
    <property type="project" value="UniProtKB-UniRule"/>
</dbReference>
<dbReference type="GO" id="GO:0051537">
    <property type="term" value="F:2 iron, 2 sulfur cluster binding"/>
    <property type="evidence" value="ECO:0007669"/>
    <property type="project" value="UniProtKB-UniRule"/>
</dbReference>
<dbReference type="PANTHER" id="PTHR13680">
    <property type="entry name" value="CDGSH IRON-SULFUR DOMAIN-CONTAINING PROTEIN 1"/>
    <property type="match status" value="1"/>
</dbReference>
<organism evidence="9 10">
    <name type="scientific">Petromyzon marinus</name>
    <name type="common">Sea lamprey</name>
    <dbReference type="NCBI Taxonomy" id="7757"/>
    <lineage>
        <taxon>Eukaryota</taxon>
        <taxon>Metazoa</taxon>
        <taxon>Chordata</taxon>
        <taxon>Craniata</taxon>
        <taxon>Vertebrata</taxon>
        <taxon>Cyclostomata</taxon>
        <taxon>Hyperoartia</taxon>
        <taxon>Petromyzontiformes</taxon>
        <taxon>Petromyzontidae</taxon>
        <taxon>Petromyzon</taxon>
    </lineage>
</organism>
<keyword evidence="3" id="KW-0496">Mitochondrion</keyword>
<dbReference type="InterPro" id="IPR018967">
    <property type="entry name" value="FeS-contain_CDGSH-typ"/>
</dbReference>
<keyword evidence="3" id="KW-1000">Mitochondrion outer membrane</keyword>
<dbReference type="GO" id="GO:0010506">
    <property type="term" value="P:regulation of autophagy"/>
    <property type="evidence" value="ECO:0007669"/>
    <property type="project" value="UniProtKB-UniRule"/>
</dbReference>
<feature type="compositionally biased region" description="Low complexity" evidence="7">
    <location>
        <begin position="51"/>
        <end position="65"/>
    </location>
</feature>
<keyword evidence="5 6" id="KW-0411">Iron-sulfur</keyword>
<dbReference type="GO" id="GO:0005741">
    <property type="term" value="C:mitochondrial outer membrane"/>
    <property type="evidence" value="ECO:0007669"/>
    <property type="project" value="UniProtKB-SubCell"/>
</dbReference>
<accession>A0AAJ7TCW3</accession>
<comment type="subunit">
    <text evidence="6">Homodimer.</text>
</comment>
<comment type="cofactor">
    <cofactor evidence="6">
        <name>[2Fe-2S] cluster</name>
        <dbReference type="ChEBI" id="CHEBI:190135"/>
    </cofactor>
    <text evidence="6">Binds 1 [2Fe-2S] cluster.</text>
</comment>
<feature type="transmembrane region" description="Helical" evidence="6">
    <location>
        <begin position="83"/>
        <end position="105"/>
    </location>
</feature>
<keyword evidence="6" id="KW-0472">Membrane</keyword>
<comment type="function">
    <text evidence="6">Regulator of autophagy that contributes to antagonize BECN1-mediated cellular autophagy at the endoplasmic reticulum. Participates in the interaction of BCL2 with BECN1 and is required for BCL2-mediated depression of endoplasmic reticulum Ca(2+) stores during autophagy.</text>
</comment>
<evidence type="ECO:0000256" key="4">
    <source>
        <dbReference type="ARBA" id="ARBA00023004"/>
    </source>
</evidence>
<keyword evidence="6" id="KW-1133">Transmembrane helix</keyword>
<proteinExistence type="inferred from homology"/>
<evidence type="ECO:0000259" key="8">
    <source>
        <dbReference type="SMART" id="SM00704"/>
    </source>
</evidence>
<sequence length="184" mass="19474">MKPQRVTRDVADVNKRLVGPIGVALGADAWALADQSRVPRETIDARPSAPGGSNSSGNSGDSIGSVVRGRGGDGAMNSLRDSIWLKIAAGVGGVTLVGLLAYRAWRAPPGRCCAKTCCRINPSIDKENPKVVHAMDTSDLGNESAFCRCWRSKKFPYCDGTHNKHNETTGDNVGPLVITVKKSS</sequence>
<dbReference type="SMART" id="SM00704">
    <property type="entry name" value="ZnF_CDGSH"/>
    <property type="match status" value="1"/>
</dbReference>
<feature type="region of interest" description="Disordered" evidence="7">
    <location>
        <begin position="38"/>
        <end position="69"/>
    </location>
</feature>
<evidence type="ECO:0000256" key="7">
    <source>
        <dbReference type="SAM" id="MobiDB-lite"/>
    </source>
</evidence>
<dbReference type="RefSeq" id="XP_032815084.1">
    <property type="nucleotide sequence ID" value="XM_032959193.1"/>
</dbReference>
<dbReference type="Pfam" id="PF09360">
    <property type="entry name" value="zf-CDGSH"/>
    <property type="match status" value="1"/>
</dbReference>
<keyword evidence="9" id="KW-1185">Reference proteome</keyword>
<keyword evidence="4 6" id="KW-0408">Iron</keyword>
<gene>
    <name evidence="10" type="primary">LOC116945087</name>
</gene>
<evidence type="ECO:0000256" key="5">
    <source>
        <dbReference type="ARBA" id="ARBA00023014"/>
    </source>
</evidence>
<keyword evidence="6" id="KW-0256">Endoplasmic reticulum</keyword>
<dbReference type="FunFam" id="3.40.5.90:FF:000001">
    <property type="entry name" value="CDGSH iron-sulfur domain-containing protein 1"/>
    <property type="match status" value="1"/>
</dbReference>
<reference evidence="10" key="1">
    <citation type="submission" date="2025-08" db="UniProtKB">
        <authorList>
            <consortium name="RefSeq"/>
        </authorList>
    </citation>
    <scope>IDENTIFICATION</scope>
    <source>
        <tissue evidence="10">Sperm</tissue>
    </source>
</reference>
<dbReference type="Proteomes" id="UP001318040">
    <property type="component" value="Chromosome 22"/>
</dbReference>
<dbReference type="PANTHER" id="PTHR13680:SF5">
    <property type="entry name" value="CDGSH IRON-SULFUR DOMAIN-CONTAINING PROTEIN 1"/>
    <property type="match status" value="1"/>
</dbReference>
<feature type="domain" description="Iron-binding zinc finger CDGSH type" evidence="8">
    <location>
        <begin position="130"/>
        <end position="168"/>
    </location>
</feature>
<dbReference type="Gene3D" id="3.40.5.90">
    <property type="entry name" value="CDGSH iron-sulfur domain, mitoNEET-type"/>
    <property type="match status" value="1"/>
</dbReference>
<keyword evidence="2 6" id="KW-0479">Metal-binding</keyword>
<evidence type="ECO:0000256" key="6">
    <source>
        <dbReference type="RuleBase" id="RU369084"/>
    </source>
</evidence>
<dbReference type="KEGG" id="pmrn:116945087"/>
<evidence type="ECO:0000256" key="2">
    <source>
        <dbReference type="ARBA" id="ARBA00022723"/>
    </source>
</evidence>
<name>A0AAJ7TCW3_PETMA</name>
<evidence type="ECO:0000256" key="3">
    <source>
        <dbReference type="ARBA" id="ARBA00022787"/>
    </source>
</evidence>
<comment type="subcellular location">
    <subcellularLocation>
        <location evidence="6">Endoplasmic reticulum membrane</location>
        <topology evidence="6">Single-pass membrane protein</topology>
    </subcellularLocation>
    <subcellularLocation>
        <location evidence="6">Mitochondrion outer membrane</location>
        <topology evidence="6">Single-pass membrane protein</topology>
    </subcellularLocation>
</comment>
<dbReference type="InterPro" id="IPR042216">
    <property type="entry name" value="MitoNEET_CISD"/>
</dbReference>
<protein>
    <recommendedName>
        <fullName evidence="6">CDGSH iron-sulfur domain-containing protein 2</fullName>
    </recommendedName>
</protein>
<dbReference type="AlphaFoldDB" id="A0AAJ7TCW3"/>